<feature type="transmembrane region" description="Helical" evidence="1">
    <location>
        <begin position="73"/>
        <end position="92"/>
    </location>
</feature>
<evidence type="ECO:0008006" key="4">
    <source>
        <dbReference type="Google" id="ProtNLM"/>
    </source>
</evidence>
<organism evidence="2 3">
    <name type="scientific">Mesonia algae</name>
    <dbReference type="NCBI Taxonomy" id="213248"/>
    <lineage>
        <taxon>Bacteria</taxon>
        <taxon>Pseudomonadati</taxon>
        <taxon>Bacteroidota</taxon>
        <taxon>Flavobacteriia</taxon>
        <taxon>Flavobacteriales</taxon>
        <taxon>Flavobacteriaceae</taxon>
        <taxon>Mesonia</taxon>
    </lineage>
</organism>
<keyword evidence="1" id="KW-1133">Transmembrane helix</keyword>
<dbReference type="RefSeq" id="WP_111539397.1">
    <property type="nucleotide sequence ID" value="NZ_QKYV01000001.1"/>
</dbReference>
<feature type="transmembrane region" description="Helical" evidence="1">
    <location>
        <begin position="41"/>
        <end position="61"/>
    </location>
</feature>
<keyword evidence="1" id="KW-0812">Transmembrane</keyword>
<protein>
    <recommendedName>
        <fullName evidence="4">UbiA prenyltransferase family protein</fullName>
    </recommendedName>
</protein>
<feature type="transmembrane region" description="Helical" evidence="1">
    <location>
        <begin position="254"/>
        <end position="273"/>
    </location>
</feature>
<reference evidence="2 3" key="1">
    <citation type="submission" date="2018-06" db="EMBL/GenBank/DDBJ databases">
        <title>Genomic Encyclopedia of Archaeal and Bacterial Type Strains, Phase II (KMG-II): from individual species to whole genera.</title>
        <authorList>
            <person name="Goeker M."/>
        </authorList>
    </citation>
    <scope>NUCLEOTIDE SEQUENCE [LARGE SCALE GENOMIC DNA]</scope>
    <source>
        <strain evidence="2 3">DSM 15361</strain>
    </source>
</reference>
<dbReference type="AlphaFoldDB" id="A0A2W7K800"/>
<feature type="transmembrane region" description="Helical" evidence="1">
    <location>
        <begin position="129"/>
        <end position="147"/>
    </location>
</feature>
<evidence type="ECO:0000313" key="2">
    <source>
        <dbReference type="EMBL" id="PZW43700.1"/>
    </source>
</evidence>
<sequence length="275" mass="31285">MNLFKKAINFYINSSIHVALAVTGLTAVTSISFLGKLNLHVLLFVFFGTISGYNFVKYAGIAKLHHYSLTKNLKMIQVFSLFAFLGLLYFFSLQSTNFLILTGFLGFCTTLYAIPFLPKHKNLRNLRGTKIFIIAFVWAGVCVLLPLVDEVSLLNYKVWVKWLQVFLFVISITIPFEIRDLKFDDDGLGTLPQLVGVKQVKRIGYLLIALVMGMQGILSELKFITMLPVILIGILSAIFIKLARKQQREFYASFYVEAVPIIWFLLELGIGYIKW</sequence>
<accession>A0A2W7K800</accession>
<feature type="transmembrane region" description="Helical" evidence="1">
    <location>
        <begin position="223"/>
        <end position="242"/>
    </location>
</feature>
<comment type="caution">
    <text evidence="2">The sequence shown here is derived from an EMBL/GenBank/DDBJ whole genome shotgun (WGS) entry which is preliminary data.</text>
</comment>
<keyword evidence="3" id="KW-1185">Reference proteome</keyword>
<gene>
    <name evidence="2" type="ORF">LX95_00022</name>
</gene>
<name>A0A2W7K800_9FLAO</name>
<keyword evidence="1" id="KW-0472">Membrane</keyword>
<feature type="transmembrane region" description="Helical" evidence="1">
    <location>
        <begin position="159"/>
        <end position="178"/>
    </location>
</feature>
<evidence type="ECO:0000256" key="1">
    <source>
        <dbReference type="SAM" id="Phobius"/>
    </source>
</evidence>
<evidence type="ECO:0000313" key="3">
    <source>
        <dbReference type="Proteomes" id="UP000249542"/>
    </source>
</evidence>
<feature type="transmembrane region" description="Helical" evidence="1">
    <location>
        <begin position="12"/>
        <end position="35"/>
    </location>
</feature>
<feature type="transmembrane region" description="Helical" evidence="1">
    <location>
        <begin position="98"/>
        <end position="117"/>
    </location>
</feature>
<dbReference type="EMBL" id="QKYV01000001">
    <property type="protein sequence ID" value="PZW43700.1"/>
    <property type="molecule type" value="Genomic_DNA"/>
</dbReference>
<dbReference type="Proteomes" id="UP000249542">
    <property type="component" value="Unassembled WGS sequence"/>
</dbReference>
<proteinExistence type="predicted"/>